<gene>
    <name evidence="4" type="ORF">GCM10022231_36190</name>
</gene>
<dbReference type="Gene3D" id="3.40.50.1820">
    <property type="entry name" value="alpha/beta hydrolase"/>
    <property type="match status" value="1"/>
</dbReference>
<sequence length="761" mass="80348">MLSFLTDARRRVPVLIAVVMTALLVLTGVGVSPAGAAPRAGSGHGSVYQAYLTDAQPGAPVRLVDGAGATVGSGTVDRLGSFLVRDLRAGGGYRFVVGGAAGNTFAVRDEAAPDRKLYTGQHLRPGLNYVRMRDGVKLAVTVRLPLGKTMADGPFPTVIEYSGYQHAAPGDFLVGALAGLAGADDPMAPATGTLLGNLVAPTAGFASVNVQMRGSGCSGGAFDLFDYPTIYDGYDIVEAVGAQPWVKHHKVGMVGISFSGISQIATAGTRPPSLAAIAPMSLTDDLYSTGFPGGIFNNGFADSWLQERQGDAEPAPAGGQPYARELVRRGDKHCKDNQKLRLQTQRIKQLIEENPTRTPALHDHRSPSYWAPKVDVPVYLVGALQDEQTGPQWPAIIDQFDGNSKVWVRMMNGAHLDSIGPQYLGPWYEFLRIYVDRTVPRQSDVLTALMPVVYGAVTSSPGRPLVTARHPGATSLAQARAQFERDPRVQVFFDNGAGTPIPGNLSSPWSSGFSSWPVKAAGDGHRWTLDGHGRLTTTPGAPSTVDFRPDPKARPAGTMDVEGASTEPWSAQADYRWTPVPGKAGVGFVTGAQPRDVMAVGPASLDLKLSSSAPDTDLQATVSEVRPDGTEILVTTGLLRASLRQTSAASTPLMPARDWLVQTPMSGVQTARISLNPIAHTFRKGSKIRVTITAPGGDKTSWRFDTPATGGRVVDTLQLGAGGSTLVLPVVPGRRAAAPAAPCESLRGQPCRTYRPAFNGG</sequence>
<dbReference type="NCBIfam" id="TIGR00976">
    <property type="entry name" value="CocE_NonD"/>
    <property type="match status" value="1"/>
</dbReference>
<feature type="domain" description="Xaa-Pro dipeptidyl-peptidase C-terminal" evidence="3">
    <location>
        <begin position="476"/>
        <end position="727"/>
    </location>
</feature>
<dbReference type="SUPFAM" id="SSF53474">
    <property type="entry name" value="alpha/beta-Hydrolases"/>
    <property type="match status" value="1"/>
</dbReference>
<keyword evidence="5" id="KW-1185">Reference proteome</keyword>
<dbReference type="InterPro" id="IPR000383">
    <property type="entry name" value="Xaa-Pro-like_dom"/>
</dbReference>
<dbReference type="Pfam" id="PF08530">
    <property type="entry name" value="PepX_C"/>
    <property type="match status" value="1"/>
</dbReference>
<feature type="region of interest" description="Disordered" evidence="2">
    <location>
        <begin position="530"/>
        <end position="569"/>
    </location>
</feature>
<dbReference type="RefSeq" id="WP_344786174.1">
    <property type="nucleotide sequence ID" value="NZ_BAAAZW010000016.1"/>
</dbReference>
<dbReference type="EMBL" id="BAAAZW010000016">
    <property type="protein sequence ID" value="GAA3971432.1"/>
    <property type="molecule type" value="Genomic_DNA"/>
</dbReference>
<dbReference type="SUPFAM" id="SSF49785">
    <property type="entry name" value="Galactose-binding domain-like"/>
    <property type="match status" value="1"/>
</dbReference>
<accession>A0ABP7PUR4</accession>
<dbReference type="Proteomes" id="UP001418444">
    <property type="component" value="Unassembled WGS sequence"/>
</dbReference>
<comment type="caution">
    <text evidence="4">The sequence shown here is derived from an EMBL/GenBank/DDBJ whole genome shotgun (WGS) entry which is preliminary data.</text>
</comment>
<proteinExistence type="predicted"/>
<dbReference type="InterPro" id="IPR008979">
    <property type="entry name" value="Galactose-bd-like_sf"/>
</dbReference>
<evidence type="ECO:0000313" key="4">
    <source>
        <dbReference type="EMBL" id="GAA3971432.1"/>
    </source>
</evidence>
<name>A0ABP7PUR4_9ACTN</name>
<protein>
    <recommendedName>
        <fullName evidence="3">Xaa-Pro dipeptidyl-peptidase C-terminal domain-containing protein</fullName>
    </recommendedName>
</protein>
<evidence type="ECO:0000256" key="2">
    <source>
        <dbReference type="SAM" id="MobiDB-lite"/>
    </source>
</evidence>
<dbReference type="SMART" id="SM00939">
    <property type="entry name" value="PepX_C"/>
    <property type="match status" value="1"/>
</dbReference>
<dbReference type="Pfam" id="PF02129">
    <property type="entry name" value="Peptidase_S15"/>
    <property type="match status" value="1"/>
</dbReference>
<dbReference type="InterPro" id="IPR029058">
    <property type="entry name" value="AB_hydrolase_fold"/>
</dbReference>
<keyword evidence="1" id="KW-0378">Hydrolase</keyword>
<organism evidence="4 5">
    <name type="scientific">Gordonia caeni</name>
    <dbReference type="NCBI Taxonomy" id="1007097"/>
    <lineage>
        <taxon>Bacteria</taxon>
        <taxon>Bacillati</taxon>
        <taxon>Actinomycetota</taxon>
        <taxon>Actinomycetes</taxon>
        <taxon>Mycobacteriales</taxon>
        <taxon>Gordoniaceae</taxon>
        <taxon>Gordonia</taxon>
    </lineage>
</organism>
<evidence type="ECO:0000256" key="1">
    <source>
        <dbReference type="ARBA" id="ARBA00022801"/>
    </source>
</evidence>
<dbReference type="InterPro" id="IPR005674">
    <property type="entry name" value="CocE/Ser_esterase"/>
</dbReference>
<dbReference type="InterPro" id="IPR013736">
    <property type="entry name" value="Xaa-Pro_dipept_C"/>
</dbReference>
<evidence type="ECO:0000313" key="5">
    <source>
        <dbReference type="Proteomes" id="UP001418444"/>
    </source>
</evidence>
<reference evidence="5" key="1">
    <citation type="journal article" date="2019" name="Int. J. Syst. Evol. Microbiol.">
        <title>The Global Catalogue of Microorganisms (GCM) 10K type strain sequencing project: providing services to taxonomists for standard genome sequencing and annotation.</title>
        <authorList>
            <consortium name="The Broad Institute Genomics Platform"/>
            <consortium name="The Broad Institute Genome Sequencing Center for Infectious Disease"/>
            <person name="Wu L."/>
            <person name="Ma J."/>
        </authorList>
    </citation>
    <scope>NUCLEOTIDE SEQUENCE [LARGE SCALE GENOMIC DNA]</scope>
    <source>
        <strain evidence="5">JCM 16923</strain>
    </source>
</reference>
<evidence type="ECO:0000259" key="3">
    <source>
        <dbReference type="SMART" id="SM00939"/>
    </source>
</evidence>
<dbReference type="Gene3D" id="2.60.120.260">
    <property type="entry name" value="Galactose-binding domain-like"/>
    <property type="match status" value="1"/>
</dbReference>